<feature type="compositionally biased region" description="Polar residues" evidence="1">
    <location>
        <begin position="1"/>
        <end position="11"/>
    </location>
</feature>
<evidence type="ECO:0000256" key="1">
    <source>
        <dbReference type="SAM" id="MobiDB-lite"/>
    </source>
</evidence>
<feature type="compositionally biased region" description="Low complexity" evidence="1">
    <location>
        <begin position="41"/>
        <end position="51"/>
    </location>
</feature>
<proteinExistence type="predicted"/>
<dbReference type="Proteomes" id="UP000828390">
    <property type="component" value="Unassembled WGS sequence"/>
</dbReference>
<dbReference type="EMBL" id="JAIWYP010000005">
    <property type="protein sequence ID" value="KAH3821735.1"/>
    <property type="molecule type" value="Genomic_DNA"/>
</dbReference>
<protein>
    <submittedName>
        <fullName evidence="2">Uncharacterized protein</fullName>
    </submittedName>
</protein>
<evidence type="ECO:0000313" key="3">
    <source>
        <dbReference type="Proteomes" id="UP000828390"/>
    </source>
</evidence>
<feature type="region of interest" description="Disordered" evidence="1">
    <location>
        <begin position="1"/>
        <end position="57"/>
    </location>
</feature>
<name>A0A9D4JRC6_DREPO</name>
<sequence>MNIVNLRQSSGILADVPPPDSASPRIQDPHRARATNCRALQQQQSPQQGLQHGDGGN</sequence>
<dbReference type="AlphaFoldDB" id="A0A9D4JRC6"/>
<comment type="caution">
    <text evidence="2">The sequence shown here is derived from an EMBL/GenBank/DDBJ whole genome shotgun (WGS) entry which is preliminary data.</text>
</comment>
<organism evidence="2 3">
    <name type="scientific">Dreissena polymorpha</name>
    <name type="common">Zebra mussel</name>
    <name type="synonym">Mytilus polymorpha</name>
    <dbReference type="NCBI Taxonomy" id="45954"/>
    <lineage>
        <taxon>Eukaryota</taxon>
        <taxon>Metazoa</taxon>
        <taxon>Spiralia</taxon>
        <taxon>Lophotrochozoa</taxon>
        <taxon>Mollusca</taxon>
        <taxon>Bivalvia</taxon>
        <taxon>Autobranchia</taxon>
        <taxon>Heteroconchia</taxon>
        <taxon>Euheterodonta</taxon>
        <taxon>Imparidentia</taxon>
        <taxon>Neoheterodontei</taxon>
        <taxon>Myida</taxon>
        <taxon>Dreissenoidea</taxon>
        <taxon>Dreissenidae</taxon>
        <taxon>Dreissena</taxon>
    </lineage>
</organism>
<keyword evidence="3" id="KW-1185">Reference proteome</keyword>
<reference evidence="2" key="1">
    <citation type="journal article" date="2019" name="bioRxiv">
        <title>The Genome of the Zebra Mussel, Dreissena polymorpha: A Resource for Invasive Species Research.</title>
        <authorList>
            <person name="McCartney M.A."/>
            <person name="Auch B."/>
            <person name="Kono T."/>
            <person name="Mallez S."/>
            <person name="Zhang Y."/>
            <person name="Obille A."/>
            <person name="Becker A."/>
            <person name="Abrahante J.E."/>
            <person name="Garbe J."/>
            <person name="Badalamenti J.P."/>
            <person name="Herman A."/>
            <person name="Mangelson H."/>
            <person name="Liachko I."/>
            <person name="Sullivan S."/>
            <person name="Sone E.D."/>
            <person name="Koren S."/>
            <person name="Silverstein K.A.T."/>
            <person name="Beckman K.B."/>
            <person name="Gohl D.M."/>
        </authorList>
    </citation>
    <scope>NUCLEOTIDE SEQUENCE</scope>
    <source>
        <strain evidence="2">Duluth1</strain>
        <tissue evidence="2">Whole animal</tissue>
    </source>
</reference>
<reference evidence="2" key="2">
    <citation type="submission" date="2020-11" db="EMBL/GenBank/DDBJ databases">
        <authorList>
            <person name="McCartney M.A."/>
            <person name="Auch B."/>
            <person name="Kono T."/>
            <person name="Mallez S."/>
            <person name="Becker A."/>
            <person name="Gohl D.M."/>
            <person name="Silverstein K.A.T."/>
            <person name="Koren S."/>
            <person name="Bechman K.B."/>
            <person name="Herman A."/>
            <person name="Abrahante J.E."/>
            <person name="Garbe J."/>
        </authorList>
    </citation>
    <scope>NUCLEOTIDE SEQUENCE</scope>
    <source>
        <strain evidence="2">Duluth1</strain>
        <tissue evidence="2">Whole animal</tissue>
    </source>
</reference>
<gene>
    <name evidence="2" type="ORF">DPMN_123502</name>
</gene>
<accession>A0A9D4JRC6</accession>
<evidence type="ECO:0000313" key="2">
    <source>
        <dbReference type="EMBL" id="KAH3821735.1"/>
    </source>
</evidence>